<dbReference type="GO" id="GO:0004046">
    <property type="term" value="F:aminoacylase activity"/>
    <property type="evidence" value="ECO:0007669"/>
    <property type="project" value="TreeGrafter"/>
</dbReference>
<comment type="caution">
    <text evidence="1">The sequence shown here is derived from an EMBL/GenBank/DDBJ whole genome shotgun (WGS) entry which is preliminary data.</text>
</comment>
<evidence type="ECO:0000313" key="2">
    <source>
        <dbReference type="Proteomes" id="UP001187471"/>
    </source>
</evidence>
<organism evidence="1 2">
    <name type="scientific">Escallonia rubra</name>
    <dbReference type="NCBI Taxonomy" id="112253"/>
    <lineage>
        <taxon>Eukaryota</taxon>
        <taxon>Viridiplantae</taxon>
        <taxon>Streptophyta</taxon>
        <taxon>Embryophyta</taxon>
        <taxon>Tracheophyta</taxon>
        <taxon>Spermatophyta</taxon>
        <taxon>Magnoliopsida</taxon>
        <taxon>eudicotyledons</taxon>
        <taxon>Gunneridae</taxon>
        <taxon>Pentapetalae</taxon>
        <taxon>asterids</taxon>
        <taxon>campanulids</taxon>
        <taxon>Escalloniales</taxon>
        <taxon>Escalloniaceae</taxon>
        <taxon>Escallonia</taxon>
    </lineage>
</organism>
<dbReference type="Proteomes" id="UP001187471">
    <property type="component" value="Unassembled WGS sequence"/>
</dbReference>
<dbReference type="Gene3D" id="3.40.630.10">
    <property type="entry name" value="Zn peptidases"/>
    <property type="match status" value="1"/>
</dbReference>
<dbReference type="Pfam" id="PF01546">
    <property type="entry name" value="Peptidase_M20"/>
    <property type="match status" value="1"/>
</dbReference>
<dbReference type="InterPro" id="IPR002933">
    <property type="entry name" value="Peptidase_M20"/>
</dbReference>
<sequence>MKCVGLQYLEAIRKLKASGFQLIKTVYLSFVLDEEISDHNGAEKFANSNTFAQMNVGIVLDEREIEDMHERHKYRTAPQTNLNH</sequence>
<protein>
    <submittedName>
        <fullName evidence="1">Uncharacterized protein</fullName>
    </submittedName>
</protein>
<gene>
    <name evidence="1" type="ORF">RJ640_000432</name>
</gene>
<dbReference type="EMBL" id="JAVXUO010002003">
    <property type="protein sequence ID" value="KAK2977181.1"/>
    <property type="molecule type" value="Genomic_DNA"/>
</dbReference>
<evidence type="ECO:0000313" key="1">
    <source>
        <dbReference type="EMBL" id="KAK2977181.1"/>
    </source>
</evidence>
<reference evidence="1" key="1">
    <citation type="submission" date="2022-12" db="EMBL/GenBank/DDBJ databases">
        <title>Draft genome assemblies for two species of Escallonia (Escalloniales).</title>
        <authorList>
            <person name="Chanderbali A."/>
            <person name="Dervinis C."/>
            <person name="Anghel I."/>
            <person name="Soltis D."/>
            <person name="Soltis P."/>
            <person name="Zapata F."/>
        </authorList>
    </citation>
    <scope>NUCLEOTIDE SEQUENCE</scope>
    <source>
        <strain evidence="1">UCBG92.1500</strain>
        <tissue evidence="1">Leaf</tissue>
    </source>
</reference>
<keyword evidence="2" id="KW-1185">Reference proteome</keyword>
<accession>A0AA88R8H9</accession>
<proteinExistence type="predicted"/>
<name>A0AA88R8H9_9ASTE</name>
<dbReference type="AlphaFoldDB" id="A0AA88R8H9"/>
<dbReference type="PANTHER" id="PTHR45892:SF1">
    <property type="entry name" value="AMINOACYLASE-1"/>
    <property type="match status" value="1"/>
</dbReference>
<dbReference type="PANTHER" id="PTHR45892">
    <property type="entry name" value="AMINOACYLASE-1"/>
    <property type="match status" value="1"/>
</dbReference>
<dbReference type="SUPFAM" id="SSF53187">
    <property type="entry name" value="Zn-dependent exopeptidases"/>
    <property type="match status" value="1"/>
</dbReference>
<dbReference type="InterPro" id="IPR052083">
    <property type="entry name" value="Aminoacylase-1_M20A"/>
</dbReference>